<dbReference type="KEGG" id="vg:80545154"/>
<organism evidence="2 3">
    <name type="scientific">Poseidoniales virus YSH_150918</name>
    <dbReference type="NCBI Taxonomy" id="3071324"/>
    <lineage>
        <taxon>Viruses</taxon>
        <taxon>Duplodnaviria</taxon>
        <taxon>Heunggongvirae</taxon>
        <taxon>Uroviricota</taxon>
        <taxon>Caudoviricetes</taxon>
        <taxon>Magrovirales</taxon>
        <taxon>Aoguangviridae</taxon>
        <taxon>Aobingvirus</taxon>
        <taxon>Aobingvirus yangshanense</taxon>
    </lineage>
</organism>
<proteinExistence type="predicted"/>
<dbReference type="RefSeq" id="YP_010806193.1">
    <property type="nucleotide sequence ID" value="NC_077214.1"/>
</dbReference>
<sequence>MSWEDILKIRTTNFQRFLVSVFNIPMREAINIQAPKGLQDAISHGGFLSRIKEKDFSILVNFAEANEYEKLINYLQELFEKRYTNPEYRKEKNRKTRERYANDPEFRERQKEKNRKRVATPELRERRREQDRKRYLRNKERKKERLQ</sequence>
<name>A0A976UBM1_9CAUD</name>
<protein>
    <submittedName>
        <fullName evidence="2">Uncharacterized protein</fullName>
    </submittedName>
</protein>
<evidence type="ECO:0000313" key="2">
    <source>
        <dbReference type="EMBL" id="UVF62602.1"/>
    </source>
</evidence>
<evidence type="ECO:0000313" key="3">
    <source>
        <dbReference type="Proteomes" id="UP001157002"/>
    </source>
</evidence>
<feature type="compositionally biased region" description="Basic and acidic residues" evidence="1">
    <location>
        <begin position="98"/>
        <end position="111"/>
    </location>
</feature>
<dbReference type="GeneID" id="80545154"/>
<feature type="region of interest" description="Disordered" evidence="1">
    <location>
        <begin position="86"/>
        <end position="147"/>
    </location>
</feature>
<accession>A0A976UBM1</accession>
<dbReference type="Proteomes" id="UP001157002">
    <property type="component" value="Segment"/>
</dbReference>
<dbReference type="EMBL" id="ON649702">
    <property type="protein sequence ID" value="UVF62602.1"/>
    <property type="molecule type" value="Genomic_DNA"/>
</dbReference>
<reference evidence="2 3" key="1">
    <citation type="submission" date="2022-05" db="EMBL/GenBank/DDBJ databases">
        <title>Diverse viruses of marine archaea discovered using metagenomics.</title>
        <authorList>
            <person name="Zhou Y."/>
        </authorList>
    </citation>
    <scope>NUCLEOTIDE SEQUENCE [LARGE SCALE GENOMIC DNA]</scope>
    <source>
        <strain evidence="2">YSH_150918</strain>
    </source>
</reference>
<evidence type="ECO:0000256" key="1">
    <source>
        <dbReference type="SAM" id="MobiDB-lite"/>
    </source>
</evidence>
<keyword evidence="3" id="KW-1185">Reference proteome</keyword>
<feature type="compositionally biased region" description="Basic and acidic residues" evidence="1">
    <location>
        <begin position="122"/>
        <end position="147"/>
    </location>
</feature>